<evidence type="ECO:0000313" key="4">
    <source>
        <dbReference type="Proteomes" id="UP000268016"/>
    </source>
</evidence>
<proteinExistence type="inferred from homology"/>
<evidence type="ECO:0000256" key="1">
    <source>
        <dbReference type="ARBA" id="ARBA00006817"/>
    </source>
</evidence>
<dbReference type="EMBL" id="RDRB01000001">
    <property type="protein sequence ID" value="ROU04098.1"/>
    <property type="molecule type" value="Genomic_DNA"/>
</dbReference>
<dbReference type="OrthoDB" id="9800600at2"/>
<gene>
    <name evidence="3" type="ORF">EAT49_01485</name>
</gene>
<evidence type="ECO:0000313" key="3">
    <source>
        <dbReference type="EMBL" id="ROU04098.1"/>
    </source>
</evidence>
<comment type="caution">
    <text evidence="3">The sequence shown here is derived from an EMBL/GenBank/DDBJ whole genome shotgun (WGS) entry which is preliminary data.</text>
</comment>
<evidence type="ECO:0000259" key="2">
    <source>
        <dbReference type="Pfam" id="PF08327"/>
    </source>
</evidence>
<sequence length="143" mass="15767">MKDIEISRTLGYPREMVWHALTDSGQLAAWLMPNDFRPEVGHRFTFTTKPAPGFDGIVRCEVLELSPPERLVISWRGGGLDTRVSFDLAETDEGTRLTLRHSGFAGLSNVIPRIALGFGWKDLLWKKLPGHLGAAGQSAPVAN</sequence>
<dbReference type="Gene3D" id="3.30.530.20">
    <property type="match status" value="1"/>
</dbReference>
<dbReference type="Pfam" id="PF08327">
    <property type="entry name" value="AHSA1"/>
    <property type="match status" value="1"/>
</dbReference>
<dbReference type="CDD" id="cd07814">
    <property type="entry name" value="SRPBCC_CalC_Aha1-like"/>
    <property type="match status" value="1"/>
</dbReference>
<dbReference type="InterPro" id="IPR013538">
    <property type="entry name" value="ASHA1/2-like_C"/>
</dbReference>
<keyword evidence="4" id="KW-1185">Reference proteome</keyword>
<organism evidence="3 4">
    <name type="scientific">Histidinibacterium lentulum</name>
    <dbReference type="NCBI Taxonomy" id="2480588"/>
    <lineage>
        <taxon>Bacteria</taxon>
        <taxon>Pseudomonadati</taxon>
        <taxon>Pseudomonadota</taxon>
        <taxon>Alphaproteobacteria</taxon>
        <taxon>Rhodobacterales</taxon>
        <taxon>Paracoccaceae</taxon>
        <taxon>Histidinibacterium</taxon>
    </lineage>
</organism>
<accession>A0A3N2R9J5</accession>
<dbReference type="AlphaFoldDB" id="A0A3N2R9J5"/>
<dbReference type="InterPro" id="IPR023393">
    <property type="entry name" value="START-like_dom_sf"/>
</dbReference>
<dbReference type="Proteomes" id="UP000268016">
    <property type="component" value="Unassembled WGS sequence"/>
</dbReference>
<comment type="similarity">
    <text evidence="1">Belongs to the AHA1 family.</text>
</comment>
<name>A0A3N2R9J5_9RHOB</name>
<dbReference type="RefSeq" id="WP_123640506.1">
    <property type="nucleotide sequence ID" value="NZ_ML119081.1"/>
</dbReference>
<protein>
    <submittedName>
        <fullName evidence="3">SRPBCC domain-containing protein</fullName>
    </submittedName>
</protein>
<reference evidence="3 4" key="1">
    <citation type="submission" date="2018-10" db="EMBL/GenBank/DDBJ databases">
        <title>Histidinibacterium lentulum gen. nov., sp. nov., a marine bacterium from the culture broth of Picochlorum sp. 122.</title>
        <authorList>
            <person name="Wang G."/>
        </authorList>
    </citation>
    <scope>NUCLEOTIDE SEQUENCE [LARGE SCALE GENOMIC DNA]</scope>
    <source>
        <strain evidence="3 4">B17</strain>
    </source>
</reference>
<dbReference type="SUPFAM" id="SSF55961">
    <property type="entry name" value="Bet v1-like"/>
    <property type="match status" value="1"/>
</dbReference>
<feature type="domain" description="Activator of Hsp90 ATPase homologue 1/2-like C-terminal" evidence="2">
    <location>
        <begin position="12"/>
        <end position="124"/>
    </location>
</feature>